<evidence type="ECO:0000313" key="7">
    <source>
        <dbReference type="Proteomes" id="UP000094271"/>
    </source>
</evidence>
<proteinExistence type="predicted"/>
<accession>A0A1E3AAL0</accession>
<gene>
    <name evidence="3" type="primary">malX_2</name>
    <name evidence="4" type="ORF">BEI59_32315</name>
    <name evidence="3" type="ORF">BEI61_01099</name>
    <name evidence="5" type="ORF">BEI63_18525</name>
</gene>
<dbReference type="PROSITE" id="PS51257">
    <property type="entry name" value="PROKAR_LIPOPROTEIN"/>
    <property type="match status" value="1"/>
</dbReference>
<evidence type="ECO:0000313" key="8">
    <source>
        <dbReference type="Proteomes" id="UP000094869"/>
    </source>
</evidence>
<organism evidence="3 6">
    <name type="scientific">Eisenbergiella tayi</name>
    <dbReference type="NCBI Taxonomy" id="1432052"/>
    <lineage>
        <taxon>Bacteria</taxon>
        <taxon>Bacillati</taxon>
        <taxon>Bacillota</taxon>
        <taxon>Clostridia</taxon>
        <taxon>Lachnospirales</taxon>
        <taxon>Lachnospiraceae</taxon>
        <taxon>Eisenbergiella</taxon>
    </lineage>
</organism>
<dbReference type="Proteomes" id="UP000094271">
    <property type="component" value="Unassembled WGS sequence"/>
</dbReference>
<protein>
    <submittedName>
        <fullName evidence="3">Maltose/maltodextrin-binding protein</fullName>
    </submittedName>
</protein>
<dbReference type="Gene3D" id="3.40.190.10">
    <property type="entry name" value="Periplasmic binding protein-like II"/>
    <property type="match status" value="1"/>
</dbReference>
<evidence type="ECO:0000256" key="1">
    <source>
        <dbReference type="SAM" id="MobiDB-lite"/>
    </source>
</evidence>
<dbReference type="EMBL" id="MEHD01000026">
    <property type="protein sequence ID" value="ODR53784.1"/>
    <property type="molecule type" value="Genomic_DNA"/>
</dbReference>
<feature type="chain" id="PRO_5044556733" evidence="2">
    <location>
        <begin position="25"/>
        <end position="472"/>
    </location>
</feature>
<evidence type="ECO:0000313" key="5">
    <source>
        <dbReference type="EMBL" id="ODR53784.1"/>
    </source>
</evidence>
<keyword evidence="8" id="KW-1185">Reference proteome</keyword>
<reference evidence="5 8" key="2">
    <citation type="submission" date="2016-08" db="EMBL/GenBank/DDBJ databases">
        <title>Characterization of Isolates of Eisenbergiella tayi Derived from Blood Cultures, Using Whole Genome Sequencing.</title>
        <authorList>
            <person name="Bernier A.-M."/>
            <person name="Burdz T."/>
            <person name="Wiebe D."/>
            <person name="Bernard K."/>
        </authorList>
    </citation>
    <scope>NUCLEOTIDE SEQUENCE [LARGE SCALE GENOMIC DNA]</scope>
    <source>
        <strain evidence="5 8">NML120146</strain>
    </source>
</reference>
<dbReference type="RefSeq" id="WP_069151565.1">
    <property type="nucleotide sequence ID" value="NZ_DBFYTC010000020.1"/>
</dbReference>
<dbReference type="Proteomes" id="UP000094869">
    <property type="component" value="Unassembled WGS sequence"/>
</dbReference>
<reference evidence="3 6" key="1">
    <citation type="submission" date="2016-07" db="EMBL/GenBank/DDBJ databases">
        <title>Characterization of isolates of Eisenbergiella tayi derived from blood cultures, using whole genome sequencing.</title>
        <authorList>
            <person name="Burdz T."/>
            <person name="Wiebe D."/>
            <person name="Huynh C."/>
            <person name="Bernard K."/>
        </authorList>
    </citation>
    <scope>NUCLEOTIDE SEQUENCE [LARGE SCALE GENOMIC DNA]</scope>
    <source>
        <strain evidence="3 6">NML 110608</strain>
    </source>
</reference>
<name>A0A1E3AAL0_9FIRM</name>
<dbReference type="PANTHER" id="PTHR43649">
    <property type="entry name" value="ARABINOSE-BINDING PROTEIN-RELATED"/>
    <property type="match status" value="1"/>
</dbReference>
<evidence type="ECO:0000313" key="3">
    <source>
        <dbReference type="EMBL" id="ODM05216.1"/>
    </source>
</evidence>
<evidence type="ECO:0000313" key="4">
    <source>
        <dbReference type="EMBL" id="ODR41538.1"/>
    </source>
</evidence>
<dbReference type="SUPFAM" id="SSF53850">
    <property type="entry name" value="Periplasmic binding protein-like II"/>
    <property type="match status" value="1"/>
</dbReference>
<dbReference type="AlphaFoldDB" id="A0A1E3AAL0"/>
<keyword evidence="2" id="KW-0732">Signal</keyword>
<feature type="region of interest" description="Disordered" evidence="1">
    <location>
        <begin position="34"/>
        <end position="59"/>
    </location>
</feature>
<reference evidence="4 7" key="3">
    <citation type="submission" date="2016-08" db="EMBL/GenBank/DDBJ databases">
        <authorList>
            <person name="Seilhamer J.J."/>
        </authorList>
    </citation>
    <scope>NUCLEOTIDE SEQUENCE [LARGE SCALE GENOMIC DNA]</scope>
    <source>
        <strain evidence="4 7">NML150140-1</strain>
    </source>
</reference>
<feature type="compositionally biased region" description="Low complexity" evidence="1">
    <location>
        <begin position="34"/>
        <end position="44"/>
    </location>
</feature>
<evidence type="ECO:0000256" key="2">
    <source>
        <dbReference type="SAM" id="SignalP"/>
    </source>
</evidence>
<dbReference type="CDD" id="cd13585">
    <property type="entry name" value="PBP2_TMBP_like"/>
    <property type="match status" value="1"/>
</dbReference>
<evidence type="ECO:0000313" key="6">
    <source>
        <dbReference type="Proteomes" id="UP000094067"/>
    </source>
</evidence>
<dbReference type="InterPro" id="IPR006059">
    <property type="entry name" value="SBP"/>
</dbReference>
<feature type="signal peptide" evidence="2">
    <location>
        <begin position="1"/>
        <end position="24"/>
    </location>
</feature>
<dbReference type="InterPro" id="IPR050490">
    <property type="entry name" value="Bact_solute-bd_prot1"/>
</dbReference>
<dbReference type="PANTHER" id="PTHR43649:SF12">
    <property type="entry name" value="DIACETYLCHITOBIOSE BINDING PROTEIN DASA"/>
    <property type="match status" value="1"/>
</dbReference>
<sequence length="472" mass="51631">MLKKKGTKITALMLAAMMAASAFLSGCGGADSGSSQTGAAAQSGNTESAKENAGSDTGSAGKTKITMITYLGNPTRDALIQEMVAGLDNIELEIISPPADQATQKISTMLQAGEDIDIIELDSVPVDHISNGFIEPLNSYVENWEDWGSVSEFLKDQVTSYDGNIYSIPYGVYERALFYRKDWFEDKNIAVPKTWDDLYNAAVELTDPTQNRYGYSFRGGAGTVGFMQMTLLSFADPAKLDIGVPFIANDCKSIYDQPEAIDALNFYKKLYEDGSHPDSIAWGYPEMVEAFYSGVTAMLIQDPEVVATCEEYMEEGTWDVAPLPVGPSGQALFPAGFAGWGIAANSKNKDAAWEVIKTLSSVEGNTTFCKKNGNIPIHTTAQEDPFFSEGYYKCYMDMAADPDSYVGYVDYGERRFASKEELEQISQFGAAADSLVQEMLLGKISPEDCAAKLGAFYSWSQDSEWVKERFNK</sequence>
<dbReference type="EMBL" id="MCGH01000002">
    <property type="protein sequence ID" value="ODM05216.1"/>
    <property type="molecule type" value="Genomic_DNA"/>
</dbReference>
<comment type="caution">
    <text evidence="3">The sequence shown here is derived from an EMBL/GenBank/DDBJ whole genome shotgun (WGS) entry which is preliminary data.</text>
</comment>
<dbReference type="Pfam" id="PF01547">
    <property type="entry name" value="SBP_bac_1"/>
    <property type="match status" value="1"/>
</dbReference>
<dbReference type="PATRIC" id="fig|1432052.4.peg.1238"/>
<dbReference type="EMBL" id="MEHA01000040">
    <property type="protein sequence ID" value="ODR41538.1"/>
    <property type="molecule type" value="Genomic_DNA"/>
</dbReference>
<dbReference type="OrthoDB" id="9808332at2"/>
<dbReference type="Proteomes" id="UP000094067">
    <property type="component" value="Unassembled WGS sequence"/>
</dbReference>